<feature type="compositionally biased region" description="Basic and acidic residues" evidence="1">
    <location>
        <begin position="270"/>
        <end position="286"/>
    </location>
</feature>
<name>A0AAV0UTP8_HYABA</name>
<gene>
    <name evidence="3" type="ORF">HBR001_LOCUS7353</name>
</gene>
<keyword evidence="2" id="KW-0812">Transmembrane</keyword>
<dbReference type="AlphaFoldDB" id="A0AAV0UTP8"/>
<evidence type="ECO:0000313" key="3">
    <source>
        <dbReference type="EMBL" id="CAI5738039.1"/>
    </source>
</evidence>
<feature type="region of interest" description="Disordered" evidence="1">
    <location>
        <begin position="153"/>
        <end position="293"/>
    </location>
</feature>
<accession>A0AAV0UTP8</accession>
<organism evidence="3 4">
    <name type="scientific">Hyaloperonospora brassicae</name>
    <name type="common">Brassica downy mildew</name>
    <name type="synonym">Peronospora brassicae</name>
    <dbReference type="NCBI Taxonomy" id="162125"/>
    <lineage>
        <taxon>Eukaryota</taxon>
        <taxon>Sar</taxon>
        <taxon>Stramenopiles</taxon>
        <taxon>Oomycota</taxon>
        <taxon>Peronosporomycetes</taxon>
        <taxon>Peronosporales</taxon>
        <taxon>Peronosporaceae</taxon>
        <taxon>Hyaloperonospora</taxon>
    </lineage>
</organism>
<reference evidence="3" key="1">
    <citation type="submission" date="2022-12" db="EMBL/GenBank/DDBJ databases">
        <authorList>
            <person name="Webb A."/>
        </authorList>
    </citation>
    <scope>NUCLEOTIDE SEQUENCE</scope>
    <source>
        <strain evidence="3">Hp1</strain>
    </source>
</reference>
<keyword evidence="2" id="KW-0472">Membrane</keyword>
<keyword evidence="4" id="KW-1185">Reference proteome</keyword>
<comment type="caution">
    <text evidence="3">The sequence shown here is derived from an EMBL/GenBank/DDBJ whole genome shotgun (WGS) entry which is preliminary data.</text>
</comment>
<evidence type="ECO:0000256" key="1">
    <source>
        <dbReference type="SAM" id="MobiDB-lite"/>
    </source>
</evidence>
<evidence type="ECO:0000313" key="4">
    <source>
        <dbReference type="Proteomes" id="UP001162031"/>
    </source>
</evidence>
<evidence type="ECO:0000256" key="2">
    <source>
        <dbReference type="SAM" id="Phobius"/>
    </source>
</evidence>
<dbReference type="EMBL" id="CANTFL010001360">
    <property type="protein sequence ID" value="CAI5738039.1"/>
    <property type="molecule type" value="Genomic_DNA"/>
</dbReference>
<dbReference type="Proteomes" id="UP001162031">
    <property type="component" value="Unassembled WGS sequence"/>
</dbReference>
<keyword evidence="2" id="KW-1133">Transmembrane helix</keyword>
<sequence>MLSTVAVDDAIRTLSVELTKEKGASVIGETEAEREVLMHYATKGRRRAAMGAITGSSVMAGLWKMSKNKQRLVGAFAMMSGGLFGASYGVISIRRNLLSDLLMLPPDKSPFATHARTILTTKIPDNSFVQELNEKFKNSLAATDSWVDDADALHGLGPKTPSKGLPHPTRRFDSAIDTSASSTTGLDPSRTKKDSSDEDVGEPDHSVSRSPFFFGAKPSSDDALDNGDRDTPLSRDPYAHFTRDPRRSQPDTNAAPLRHDEDDYFFDAAGSRDDPVKPTTWEEIRRRAAAQRK</sequence>
<protein>
    <recommendedName>
        <fullName evidence="5">Transmembrane protein</fullName>
    </recommendedName>
</protein>
<feature type="transmembrane region" description="Helical" evidence="2">
    <location>
        <begin position="72"/>
        <end position="93"/>
    </location>
</feature>
<feature type="compositionally biased region" description="Basic and acidic residues" evidence="1">
    <location>
        <begin position="226"/>
        <end position="249"/>
    </location>
</feature>
<proteinExistence type="predicted"/>
<feature type="compositionally biased region" description="Low complexity" evidence="1">
    <location>
        <begin position="175"/>
        <end position="184"/>
    </location>
</feature>
<evidence type="ECO:0008006" key="5">
    <source>
        <dbReference type="Google" id="ProtNLM"/>
    </source>
</evidence>